<feature type="domain" description="GH15-like" evidence="1">
    <location>
        <begin position="242"/>
        <end position="608"/>
    </location>
</feature>
<evidence type="ECO:0000313" key="4">
    <source>
        <dbReference type="Proteomes" id="UP000642070"/>
    </source>
</evidence>
<dbReference type="AlphaFoldDB" id="A0A917UA00"/>
<dbReference type="InterPro" id="IPR011613">
    <property type="entry name" value="GH15-like"/>
</dbReference>
<dbReference type="Proteomes" id="UP000642070">
    <property type="component" value="Unassembled WGS sequence"/>
</dbReference>
<organism evidence="3 4">
    <name type="scientific">Dactylosporangium sucinum</name>
    <dbReference type="NCBI Taxonomy" id="1424081"/>
    <lineage>
        <taxon>Bacteria</taxon>
        <taxon>Bacillati</taxon>
        <taxon>Actinomycetota</taxon>
        <taxon>Actinomycetes</taxon>
        <taxon>Micromonosporales</taxon>
        <taxon>Micromonosporaceae</taxon>
        <taxon>Dactylosporangium</taxon>
    </lineage>
</organism>
<accession>A0A917UA00</accession>
<dbReference type="Pfam" id="PF00723">
    <property type="entry name" value="Glyco_hydro_15"/>
    <property type="match status" value="1"/>
</dbReference>
<evidence type="ECO:0000259" key="1">
    <source>
        <dbReference type="Pfam" id="PF00723"/>
    </source>
</evidence>
<reference evidence="3" key="2">
    <citation type="submission" date="2020-09" db="EMBL/GenBank/DDBJ databases">
        <authorList>
            <person name="Sun Q."/>
            <person name="Ohkuma M."/>
        </authorList>
    </citation>
    <scope>NUCLEOTIDE SEQUENCE</scope>
    <source>
        <strain evidence="3">JCM 19831</strain>
    </source>
</reference>
<dbReference type="PANTHER" id="PTHR31616">
    <property type="entry name" value="TREHALASE"/>
    <property type="match status" value="1"/>
</dbReference>
<dbReference type="Pfam" id="PF19291">
    <property type="entry name" value="TREH_N"/>
    <property type="match status" value="1"/>
</dbReference>
<dbReference type="InterPro" id="IPR045582">
    <property type="entry name" value="Trehalase-like_N"/>
</dbReference>
<comment type="caution">
    <text evidence="3">The sequence shown here is derived from an EMBL/GenBank/DDBJ whole genome shotgun (WGS) entry which is preliminary data.</text>
</comment>
<keyword evidence="4" id="KW-1185">Reference proteome</keyword>
<gene>
    <name evidence="3" type="ORF">GCM10007977_086220</name>
</gene>
<evidence type="ECO:0000259" key="2">
    <source>
        <dbReference type="Pfam" id="PF19291"/>
    </source>
</evidence>
<evidence type="ECO:0000313" key="3">
    <source>
        <dbReference type="EMBL" id="GGM71120.1"/>
    </source>
</evidence>
<dbReference type="GO" id="GO:0004553">
    <property type="term" value="F:hydrolase activity, hydrolyzing O-glycosyl compounds"/>
    <property type="evidence" value="ECO:0007669"/>
    <property type="project" value="UniProtKB-ARBA"/>
</dbReference>
<protein>
    <submittedName>
        <fullName evidence="3">Glucoamylase</fullName>
    </submittedName>
</protein>
<dbReference type="InterPro" id="IPR012341">
    <property type="entry name" value="6hp_glycosidase-like_sf"/>
</dbReference>
<sequence length="624" mass="69418">MDGTHVSTGRGFVVNRYPDISDHGLIGDLQTAALVSGDGTVDWWCCPRFDSPSVFAALLDADRGGYFRIAPDTVNCVSRQLYLPDTGMLITRFMTPEGVGEVVDFMPIAGAVATDRHRLVRMMRTVRGTMRFTIDIRPRFDYGRAPHKLDLSSDGAVFAADGLELTVHPVGVAEHDRDLQRDGDDLHMARTLREGQIAGVVLESMGGRPTRLPVAELERLGADTARYWRDWVNASTYRGRWRETVARSAITLKLLTYAPTGAPVAAPTAGLPELTGGERNWDYRYTWIRDGSFSVRALLGLGYVEEAAAFGGWLRDRTVESSGTGSGPLKIMYRVDGSSDLTEETLEHFEGWRGSRPVRIGNDAADQLQLDVYGEALDALHRADSQGQGMAYQGWMSIARIIDWLCEHWDQPEEGIWETRGGRKDFTYGRFQSWVAFDRAIRLAVDRGRPGEIARWATERDNIYRQIMSRAWNPDTASFTQHYGSDVLDAALLLMPQLGFIAPTDPMWLSTLDAIDRELVSDSLVYRYNPAASPDGLRGHEGTFSLCTFWYVDALAEAGRLTEARLVLDKMLTYANPLGLYAEEIGLTGEQLGNFPQAFSHLSLINTAIRLNHRLDHGVTTTVA</sequence>
<dbReference type="InterPro" id="IPR008928">
    <property type="entry name" value="6-hairpin_glycosidase_sf"/>
</dbReference>
<feature type="domain" description="Trehalase-like N-terminal" evidence="2">
    <location>
        <begin position="18"/>
        <end position="162"/>
    </location>
</feature>
<name>A0A917UA00_9ACTN</name>
<dbReference type="EMBL" id="BMPI01000062">
    <property type="protein sequence ID" value="GGM71120.1"/>
    <property type="molecule type" value="Genomic_DNA"/>
</dbReference>
<dbReference type="GO" id="GO:0005975">
    <property type="term" value="P:carbohydrate metabolic process"/>
    <property type="evidence" value="ECO:0007669"/>
    <property type="project" value="InterPro"/>
</dbReference>
<reference evidence="3" key="1">
    <citation type="journal article" date="2014" name="Int. J. Syst. Evol. Microbiol.">
        <title>Complete genome sequence of Corynebacterium casei LMG S-19264T (=DSM 44701T), isolated from a smear-ripened cheese.</title>
        <authorList>
            <consortium name="US DOE Joint Genome Institute (JGI-PGF)"/>
            <person name="Walter F."/>
            <person name="Albersmeier A."/>
            <person name="Kalinowski J."/>
            <person name="Ruckert C."/>
        </authorList>
    </citation>
    <scope>NUCLEOTIDE SEQUENCE</scope>
    <source>
        <strain evidence="3">JCM 19831</strain>
    </source>
</reference>
<dbReference type="PANTHER" id="PTHR31616:SF0">
    <property type="entry name" value="GLUCAN 1,4-ALPHA-GLUCOSIDASE"/>
    <property type="match status" value="1"/>
</dbReference>
<proteinExistence type="predicted"/>
<dbReference type="SUPFAM" id="SSF48208">
    <property type="entry name" value="Six-hairpin glycosidases"/>
    <property type="match status" value="1"/>
</dbReference>
<dbReference type="Gene3D" id="1.50.10.10">
    <property type="match status" value="1"/>
</dbReference>